<feature type="domain" description="DUF8202" evidence="2">
    <location>
        <begin position="245"/>
        <end position="446"/>
    </location>
</feature>
<proteinExistence type="predicted"/>
<dbReference type="EMBL" id="CP002961">
    <property type="protein sequence ID" value="AFK04143.1"/>
    <property type="molecule type" value="Genomic_DNA"/>
</dbReference>
<organism evidence="3 4">
    <name type="scientific">Emticicia oligotrophica (strain DSM 17448 / CIP 109782 / MTCC 6937 / GPTSA100-15)</name>
    <dbReference type="NCBI Taxonomy" id="929562"/>
    <lineage>
        <taxon>Bacteria</taxon>
        <taxon>Pseudomonadati</taxon>
        <taxon>Bacteroidota</taxon>
        <taxon>Cytophagia</taxon>
        <taxon>Cytophagales</taxon>
        <taxon>Leadbetterellaceae</taxon>
        <taxon>Emticicia</taxon>
    </lineage>
</organism>
<dbReference type="InterPro" id="IPR013320">
    <property type="entry name" value="ConA-like_dom_sf"/>
</dbReference>
<dbReference type="RefSeq" id="WP_015029837.1">
    <property type="nucleotide sequence ID" value="NC_018748.1"/>
</dbReference>
<sequence length="1849" mass="190965">MKQQFTSNKVRKFHVGMLLVLIGCLTTMKLQAQSPGGISSGLAGWWKANQGATTTTWADASGKGRNAKQGSGFTGVTINPNIANYNPAYVMGSNTVWYYDPKPIYPQGVGYNKMTVFGVGLTPAGKRTTFWGEVGGSCSRSLLMKNDNDYIYFDAPYSHQISKQNTISNRTQILLGKRDDKLGWLYQDGLQVASATNFNNLACYSGTNETSYYNRLFASWDNYHSTDGNISEIIVYTTALTDAQMAQVQSYLAIKYGITLDASVGDYLASDGSVIYARGGSLFPYTTYINNIAGVGRDDGSGLEQRQSTSNIVGIPQLIISNDELGVSTSNSNNNGNFSADLSFLVWGDDGGAMAQQSNDVPALYSGSKRLSREWMAQSVNHGSDAVTLQIDLNSALDAGVNASRLKLMIDTDGNGNFTDGDIVYVDCSSLSGGIATFNNVQFPDGVTTFTILTSALKGGLTLGDCSTSTVVSSASSAAGIKKLYANNTNQTAFLKVPIKTNLTGPITVKISGDPTITLNGTSPYQTTLITNQNFIYIPIKYNGTGTASTRSIIIETPNSGSDITSLTTATCNAPVPINLPPSTFTLNCTGAIFSPANYTQNTSKKGFIRVNLGSATAGTDTLKISSSPVGFSIDPAASGYVSGVPGQSVVITAGQTSIDIPIEFTGTTSGLHTITISDTHGASCTTTNTVLAPKAVYNFGDCSTATITPGTTDSPLKADGTNQITSMVIPITVTTPGLDTLQLTGTGFTPTSYPVNLTAGQTSITIPLTFNGSNADVPADPSDPTPQGTTPINVASLIAGNACDVTAFIEAKSAVVQSMDCVGATQSGSFTANGVTGQIGYIMMPVTVTEAGYIHFTLSGDSRFKMSPSPQTVIAPAGTNILKIKVIYNGASQAGTANVTLSAKEILGTTCPVTLTIDNTVGEFTMNCNGNVLTVTPATGSDFYNDGSNQNGTIAIPITVTKAGNVTFTLSGSTNMKTNPSPYSTSVTVGQTTLNIPVIYNGAGAADVVQTVQINSAMASQGACSANYTPIVRAGTFKWGNCSNSTVTYPTTLGGFQANNTTQTGSMQIPITNATAGPVSLSLTSPGFTTNPNPFVVTLTAGQTVINVPFTYDGTGQSGGRVLTATSTNATNNSTAPCSPQVNIVSDQGIITFGNCSAATSTGYLVANTTPLQEGTITLPITASKSGPVTFNLTGTNFVMKENPFVRDVVAGVTTSVTIPFYYDGLGAASFRTLTVTSPTNNGSSSCLPTIKVWSAYASYSLSCGSSVISAVATLGKFQAGGGVGQTGTITIPINVTQNGSASFYVVGSGFNSNPVPFITDLTVGQTSVSIPVVYDGSGVGRTQQLAVTQSPGSQSCTNITANVVGVTTPIVVSNPNPIVAGQQTTFTMTGCDSPGIISWYNNGVLISGATNSTLVVIPAVGDSYTAICTVNGVPSSPSTPVTVPPLAPTVTTSPNPVVANQQTTFTSTGCNAPGVVSWYRNGVLISGATNSQYVVIPSAGESYTSVCTVNGVSSAQSTPVIVPQEGPVITTNPNPIVAGQPTTFTATGCAGTVSWYKNGVLISGANLSTYGPVTVQSGESYTSVCTVNGVPSSPSTPVIIPSATSSSLSMKVFLQGPLSGTSMTTILSTPPQQQPGAQILLPTSDPYGKGAIATNTTLVTDWVLVELRNGTNGSNIVESVAALLSSDGTIRNPDGTTPLKFVTTSGNYYVAVRHRNHLGVMTQSPVAISSTAQSIDFTSPSTPTFGTNAQKVVGSVMAMWAGNATGINSASPDKVSYTGLGSDLSALKNVIGSNLTQSISGYLNADLNLDGRVNYTGLGTDLSVLKGVLNQVPGNVLGLTYTLTQTF</sequence>
<evidence type="ECO:0000256" key="1">
    <source>
        <dbReference type="SAM" id="SignalP"/>
    </source>
</evidence>
<name>A0ABN4APL6_EMTOG</name>
<dbReference type="Pfam" id="PF26628">
    <property type="entry name" value="DUF8202"/>
    <property type="match status" value="1"/>
</dbReference>
<keyword evidence="4" id="KW-1185">Reference proteome</keyword>
<gene>
    <name evidence="3" type="ordered locus">Emtol_3010</name>
</gene>
<accession>A0ABN4APL6</accession>
<feature type="signal peptide" evidence="1">
    <location>
        <begin position="1"/>
        <end position="32"/>
    </location>
</feature>
<reference evidence="3 4" key="1">
    <citation type="submission" date="2011-07" db="EMBL/GenBank/DDBJ databases">
        <title>The complete genome of chromosome of Emticicia oligotrophica DSM 17448.</title>
        <authorList>
            <consortium name="US DOE Joint Genome Institute (JGI-PGF)"/>
            <person name="Lucas S."/>
            <person name="Han J."/>
            <person name="Lapidus A."/>
            <person name="Bruce D."/>
            <person name="Goodwin L."/>
            <person name="Pitluck S."/>
            <person name="Peters L."/>
            <person name="Kyrpides N."/>
            <person name="Mavromatis K."/>
            <person name="Ivanova N."/>
            <person name="Ovchinnikova G."/>
            <person name="Teshima H."/>
            <person name="Detter J.C."/>
            <person name="Tapia R."/>
            <person name="Han C."/>
            <person name="Land M."/>
            <person name="Hauser L."/>
            <person name="Markowitz V."/>
            <person name="Cheng J.-F."/>
            <person name="Hugenholtz P."/>
            <person name="Woyke T."/>
            <person name="Wu D."/>
            <person name="Tindall B."/>
            <person name="Pomrenke H."/>
            <person name="Brambilla E."/>
            <person name="Klenk H.-P."/>
            <person name="Eisen J.A."/>
        </authorList>
    </citation>
    <scope>NUCLEOTIDE SEQUENCE [LARGE SCALE GENOMIC DNA]</scope>
    <source>
        <strain evidence="3 4">DSM 17448</strain>
    </source>
</reference>
<protein>
    <recommendedName>
        <fullName evidence="2">DUF8202 domain-containing protein</fullName>
    </recommendedName>
</protein>
<evidence type="ECO:0000313" key="4">
    <source>
        <dbReference type="Proteomes" id="UP000002875"/>
    </source>
</evidence>
<dbReference type="InterPro" id="IPR058515">
    <property type="entry name" value="DUF8202"/>
</dbReference>
<feature type="chain" id="PRO_5046964637" description="DUF8202 domain-containing protein" evidence="1">
    <location>
        <begin position="33"/>
        <end position="1849"/>
    </location>
</feature>
<dbReference type="Proteomes" id="UP000002875">
    <property type="component" value="Chromosome"/>
</dbReference>
<dbReference type="SUPFAM" id="SSF49899">
    <property type="entry name" value="Concanavalin A-like lectins/glucanases"/>
    <property type="match status" value="1"/>
</dbReference>
<evidence type="ECO:0000259" key="2">
    <source>
        <dbReference type="Pfam" id="PF26628"/>
    </source>
</evidence>
<keyword evidence="1" id="KW-0732">Signal</keyword>
<dbReference type="PROSITE" id="PS51257">
    <property type="entry name" value="PROKAR_LIPOPROTEIN"/>
    <property type="match status" value="1"/>
</dbReference>
<evidence type="ECO:0000313" key="3">
    <source>
        <dbReference type="EMBL" id="AFK04143.1"/>
    </source>
</evidence>
<dbReference type="Gene3D" id="2.60.120.200">
    <property type="match status" value="1"/>
</dbReference>